<dbReference type="InterPro" id="IPR008472">
    <property type="entry name" value="DUF753"/>
</dbReference>
<gene>
    <name evidence="2" type="primary">Dwil\GK23785</name>
    <name evidence="2" type="ORF">Dwil_GK23785</name>
</gene>
<dbReference type="OrthoDB" id="7730284at2759"/>
<proteinExistence type="predicted"/>
<dbReference type="AlphaFoldDB" id="B4MTQ9"/>
<evidence type="ECO:0000313" key="3">
    <source>
        <dbReference type="Proteomes" id="UP000007798"/>
    </source>
</evidence>
<reference evidence="2 3" key="1">
    <citation type="journal article" date="2007" name="Nature">
        <title>Evolution of genes and genomes on the Drosophila phylogeny.</title>
        <authorList>
            <consortium name="Drosophila 12 Genomes Consortium"/>
            <person name="Clark A.G."/>
            <person name="Eisen M.B."/>
            <person name="Smith D.R."/>
            <person name="Bergman C.M."/>
            <person name="Oliver B."/>
            <person name="Markow T.A."/>
            <person name="Kaufman T.C."/>
            <person name="Kellis M."/>
            <person name="Gelbart W."/>
            <person name="Iyer V.N."/>
            <person name="Pollard D.A."/>
            <person name="Sackton T.B."/>
            <person name="Larracuente A.M."/>
            <person name="Singh N.D."/>
            <person name="Abad J.P."/>
            <person name="Abt D.N."/>
            <person name="Adryan B."/>
            <person name="Aguade M."/>
            <person name="Akashi H."/>
            <person name="Anderson W.W."/>
            <person name="Aquadro C.F."/>
            <person name="Ardell D.H."/>
            <person name="Arguello R."/>
            <person name="Artieri C.G."/>
            <person name="Barbash D.A."/>
            <person name="Barker D."/>
            <person name="Barsanti P."/>
            <person name="Batterham P."/>
            <person name="Batzoglou S."/>
            <person name="Begun D."/>
            <person name="Bhutkar A."/>
            <person name="Blanco E."/>
            <person name="Bosak S.A."/>
            <person name="Bradley R.K."/>
            <person name="Brand A.D."/>
            <person name="Brent M.R."/>
            <person name="Brooks A.N."/>
            <person name="Brown R.H."/>
            <person name="Butlin R.K."/>
            <person name="Caggese C."/>
            <person name="Calvi B.R."/>
            <person name="Bernardo de Carvalho A."/>
            <person name="Caspi A."/>
            <person name="Castrezana S."/>
            <person name="Celniker S.E."/>
            <person name="Chang J.L."/>
            <person name="Chapple C."/>
            <person name="Chatterji S."/>
            <person name="Chinwalla A."/>
            <person name="Civetta A."/>
            <person name="Clifton S.W."/>
            <person name="Comeron J.M."/>
            <person name="Costello J.C."/>
            <person name="Coyne J.A."/>
            <person name="Daub J."/>
            <person name="David R.G."/>
            <person name="Delcher A.L."/>
            <person name="Delehaunty K."/>
            <person name="Do C.B."/>
            <person name="Ebling H."/>
            <person name="Edwards K."/>
            <person name="Eickbush T."/>
            <person name="Evans J.D."/>
            <person name="Filipski A."/>
            <person name="Findeiss S."/>
            <person name="Freyhult E."/>
            <person name="Fulton L."/>
            <person name="Fulton R."/>
            <person name="Garcia A.C."/>
            <person name="Gardiner A."/>
            <person name="Garfield D.A."/>
            <person name="Garvin B.E."/>
            <person name="Gibson G."/>
            <person name="Gilbert D."/>
            <person name="Gnerre S."/>
            <person name="Godfrey J."/>
            <person name="Good R."/>
            <person name="Gotea V."/>
            <person name="Gravely B."/>
            <person name="Greenberg A.J."/>
            <person name="Griffiths-Jones S."/>
            <person name="Gross S."/>
            <person name="Guigo R."/>
            <person name="Gustafson E.A."/>
            <person name="Haerty W."/>
            <person name="Hahn M.W."/>
            <person name="Halligan D.L."/>
            <person name="Halpern A.L."/>
            <person name="Halter G.M."/>
            <person name="Han M.V."/>
            <person name="Heger A."/>
            <person name="Hillier L."/>
            <person name="Hinrichs A.S."/>
            <person name="Holmes I."/>
            <person name="Hoskins R.A."/>
            <person name="Hubisz M.J."/>
            <person name="Hultmark D."/>
            <person name="Huntley M.A."/>
            <person name="Jaffe D.B."/>
            <person name="Jagadeeshan S."/>
            <person name="Jeck W.R."/>
            <person name="Johnson J."/>
            <person name="Jones C.D."/>
            <person name="Jordan W.C."/>
            <person name="Karpen G.H."/>
            <person name="Kataoka E."/>
            <person name="Keightley P.D."/>
            <person name="Kheradpour P."/>
            <person name="Kirkness E.F."/>
            <person name="Koerich L.B."/>
            <person name="Kristiansen K."/>
            <person name="Kudrna D."/>
            <person name="Kulathinal R.J."/>
            <person name="Kumar S."/>
            <person name="Kwok R."/>
            <person name="Lander E."/>
            <person name="Langley C.H."/>
            <person name="Lapoint R."/>
            <person name="Lazzaro B.P."/>
            <person name="Lee S.J."/>
            <person name="Levesque L."/>
            <person name="Li R."/>
            <person name="Lin C.F."/>
            <person name="Lin M.F."/>
            <person name="Lindblad-Toh K."/>
            <person name="Llopart A."/>
            <person name="Long M."/>
            <person name="Low L."/>
            <person name="Lozovsky E."/>
            <person name="Lu J."/>
            <person name="Luo M."/>
            <person name="Machado C.A."/>
            <person name="Makalowski W."/>
            <person name="Marzo M."/>
            <person name="Matsuda M."/>
            <person name="Matzkin L."/>
            <person name="McAllister B."/>
            <person name="McBride C.S."/>
            <person name="McKernan B."/>
            <person name="McKernan K."/>
            <person name="Mendez-Lago M."/>
            <person name="Minx P."/>
            <person name="Mollenhauer M.U."/>
            <person name="Montooth K."/>
            <person name="Mount S.M."/>
            <person name="Mu X."/>
            <person name="Myers E."/>
            <person name="Negre B."/>
            <person name="Newfeld S."/>
            <person name="Nielsen R."/>
            <person name="Noor M.A."/>
            <person name="O'Grady P."/>
            <person name="Pachter L."/>
            <person name="Papaceit M."/>
            <person name="Parisi M.J."/>
            <person name="Parisi M."/>
            <person name="Parts L."/>
            <person name="Pedersen J.S."/>
            <person name="Pesole G."/>
            <person name="Phillippy A.M."/>
            <person name="Ponting C.P."/>
            <person name="Pop M."/>
            <person name="Porcelli D."/>
            <person name="Powell J.R."/>
            <person name="Prohaska S."/>
            <person name="Pruitt K."/>
            <person name="Puig M."/>
            <person name="Quesneville H."/>
            <person name="Ram K.R."/>
            <person name="Rand D."/>
            <person name="Rasmussen M.D."/>
            <person name="Reed L.K."/>
            <person name="Reenan R."/>
            <person name="Reily A."/>
            <person name="Remington K.A."/>
            <person name="Rieger T.T."/>
            <person name="Ritchie M.G."/>
            <person name="Robin C."/>
            <person name="Rogers Y.H."/>
            <person name="Rohde C."/>
            <person name="Rozas J."/>
            <person name="Rubenfield M.J."/>
            <person name="Ruiz A."/>
            <person name="Russo S."/>
            <person name="Salzberg S.L."/>
            <person name="Sanchez-Gracia A."/>
            <person name="Saranga D.J."/>
            <person name="Sato H."/>
            <person name="Schaeffer S.W."/>
            <person name="Schatz M.C."/>
            <person name="Schlenke T."/>
            <person name="Schwartz R."/>
            <person name="Segarra C."/>
            <person name="Singh R.S."/>
            <person name="Sirot L."/>
            <person name="Sirota M."/>
            <person name="Sisneros N.B."/>
            <person name="Smith C.D."/>
            <person name="Smith T.F."/>
            <person name="Spieth J."/>
            <person name="Stage D.E."/>
            <person name="Stark A."/>
            <person name="Stephan W."/>
            <person name="Strausberg R.L."/>
            <person name="Strempel S."/>
            <person name="Sturgill D."/>
            <person name="Sutton G."/>
            <person name="Sutton G.G."/>
            <person name="Tao W."/>
            <person name="Teichmann S."/>
            <person name="Tobari Y.N."/>
            <person name="Tomimura Y."/>
            <person name="Tsolas J.M."/>
            <person name="Valente V.L."/>
            <person name="Venter E."/>
            <person name="Venter J.C."/>
            <person name="Vicario S."/>
            <person name="Vieira F.G."/>
            <person name="Vilella A.J."/>
            <person name="Villasante A."/>
            <person name="Walenz B."/>
            <person name="Wang J."/>
            <person name="Wasserman M."/>
            <person name="Watts T."/>
            <person name="Wilson D."/>
            <person name="Wilson R.K."/>
            <person name="Wing R.A."/>
            <person name="Wolfner M.F."/>
            <person name="Wong A."/>
            <person name="Wong G.K."/>
            <person name="Wu C.I."/>
            <person name="Wu G."/>
            <person name="Yamamoto D."/>
            <person name="Yang H.P."/>
            <person name="Yang S.P."/>
            <person name="Yorke J.A."/>
            <person name="Yoshida K."/>
            <person name="Zdobnov E."/>
            <person name="Zhang P."/>
            <person name="Zhang Y."/>
            <person name="Zimin A.V."/>
            <person name="Baldwin J."/>
            <person name="Abdouelleil A."/>
            <person name="Abdulkadir J."/>
            <person name="Abebe A."/>
            <person name="Abera B."/>
            <person name="Abreu J."/>
            <person name="Acer S.C."/>
            <person name="Aftuck L."/>
            <person name="Alexander A."/>
            <person name="An P."/>
            <person name="Anderson E."/>
            <person name="Anderson S."/>
            <person name="Arachi H."/>
            <person name="Azer M."/>
            <person name="Bachantsang P."/>
            <person name="Barry A."/>
            <person name="Bayul T."/>
            <person name="Berlin A."/>
            <person name="Bessette D."/>
            <person name="Bloom T."/>
            <person name="Blye J."/>
            <person name="Boguslavskiy L."/>
            <person name="Bonnet C."/>
            <person name="Boukhgalter B."/>
            <person name="Bourzgui I."/>
            <person name="Brown A."/>
            <person name="Cahill P."/>
            <person name="Channer S."/>
            <person name="Cheshatsang Y."/>
            <person name="Chuda L."/>
            <person name="Citroen M."/>
            <person name="Collymore A."/>
            <person name="Cooke P."/>
            <person name="Costello M."/>
            <person name="D'Aco K."/>
            <person name="Daza R."/>
            <person name="De Haan G."/>
            <person name="DeGray S."/>
            <person name="DeMaso C."/>
            <person name="Dhargay N."/>
            <person name="Dooley K."/>
            <person name="Dooley E."/>
            <person name="Doricent M."/>
            <person name="Dorje P."/>
            <person name="Dorjee K."/>
            <person name="Dupes A."/>
            <person name="Elong R."/>
            <person name="Falk J."/>
            <person name="Farina A."/>
            <person name="Faro S."/>
            <person name="Ferguson D."/>
            <person name="Fisher S."/>
            <person name="Foley C.D."/>
            <person name="Franke A."/>
            <person name="Friedrich D."/>
            <person name="Gadbois L."/>
            <person name="Gearin G."/>
            <person name="Gearin C.R."/>
            <person name="Giannoukos G."/>
            <person name="Goode T."/>
            <person name="Graham J."/>
            <person name="Grandbois E."/>
            <person name="Grewal S."/>
            <person name="Gyaltsen K."/>
            <person name="Hafez N."/>
            <person name="Hagos B."/>
            <person name="Hall J."/>
            <person name="Henson C."/>
            <person name="Hollinger A."/>
            <person name="Honan T."/>
            <person name="Huard M.D."/>
            <person name="Hughes L."/>
            <person name="Hurhula B."/>
            <person name="Husby M.E."/>
            <person name="Kamat A."/>
            <person name="Kanga B."/>
            <person name="Kashin S."/>
            <person name="Khazanovich D."/>
            <person name="Kisner P."/>
            <person name="Lance K."/>
            <person name="Lara M."/>
            <person name="Lee W."/>
            <person name="Lennon N."/>
            <person name="Letendre F."/>
            <person name="LeVine R."/>
            <person name="Lipovsky A."/>
            <person name="Liu X."/>
            <person name="Liu J."/>
            <person name="Liu S."/>
            <person name="Lokyitsang T."/>
            <person name="Lokyitsang Y."/>
            <person name="Lubonja R."/>
            <person name="Lui A."/>
            <person name="MacDonald P."/>
            <person name="Magnisalis V."/>
            <person name="Maru K."/>
            <person name="Matthews C."/>
            <person name="McCusker W."/>
            <person name="McDonough S."/>
            <person name="Mehta T."/>
            <person name="Meldrim J."/>
            <person name="Meneus L."/>
            <person name="Mihai O."/>
            <person name="Mihalev A."/>
            <person name="Mihova T."/>
            <person name="Mittelman R."/>
            <person name="Mlenga V."/>
            <person name="Montmayeur A."/>
            <person name="Mulrain L."/>
            <person name="Navidi A."/>
            <person name="Naylor J."/>
            <person name="Negash T."/>
            <person name="Nguyen T."/>
            <person name="Nguyen N."/>
            <person name="Nicol R."/>
            <person name="Norbu C."/>
            <person name="Norbu N."/>
            <person name="Novod N."/>
            <person name="O'Neill B."/>
            <person name="Osman S."/>
            <person name="Markiewicz E."/>
            <person name="Oyono O.L."/>
            <person name="Patti C."/>
            <person name="Phunkhang P."/>
            <person name="Pierre F."/>
            <person name="Priest M."/>
            <person name="Raghuraman S."/>
            <person name="Rege F."/>
            <person name="Reyes R."/>
            <person name="Rise C."/>
            <person name="Rogov P."/>
            <person name="Ross K."/>
            <person name="Ryan E."/>
            <person name="Settipalli S."/>
            <person name="Shea T."/>
            <person name="Sherpa N."/>
            <person name="Shi L."/>
            <person name="Shih D."/>
            <person name="Sparrow T."/>
            <person name="Spaulding J."/>
            <person name="Stalker J."/>
            <person name="Stange-Thomann N."/>
            <person name="Stavropoulos S."/>
            <person name="Stone C."/>
            <person name="Strader C."/>
            <person name="Tesfaye S."/>
            <person name="Thomson T."/>
            <person name="Thoulutsang Y."/>
            <person name="Thoulutsang D."/>
            <person name="Topham K."/>
            <person name="Topping I."/>
            <person name="Tsamla T."/>
            <person name="Vassiliev H."/>
            <person name="Vo A."/>
            <person name="Wangchuk T."/>
            <person name="Wangdi T."/>
            <person name="Weiand M."/>
            <person name="Wilkinson J."/>
            <person name="Wilson A."/>
            <person name="Yadav S."/>
            <person name="Young G."/>
            <person name="Yu Q."/>
            <person name="Zembek L."/>
            <person name="Zhong D."/>
            <person name="Zimmer A."/>
            <person name="Zwirko Z."/>
            <person name="Jaffe D.B."/>
            <person name="Alvarez P."/>
            <person name="Brockman W."/>
            <person name="Butler J."/>
            <person name="Chin C."/>
            <person name="Gnerre S."/>
            <person name="Grabherr M."/>
            <person name="Kleber M."/>
            <person name="Mauceli E."/>
            <person name="MacCallum I."/>
        </authorList>
    </citation>
    <scope>NUCLEOTIDE SEQUENCE [LARGE SCALE GENOMIC DNA]</scope>
    <source>
        <strain evidence="3">Tucson 14030-0811.24</strain>
    </source>
</reference>
<name>B4MTQ9_DROWI</name>
<dbReference type="InParanoid" id="B4MTQ9"/>
<dbReference type="Pfam" id="PF05444">
    <property type="entry name" value="DUF753"/>
    <property type="match status" value="1"/>
</dbReference>
<feature type="non-terminal residue" evidence="2">
    <location>
        <position position="1"/>
    </location>
</feature>
<dbReference type="PANTHER" id="PTHR21721">
    <property type="entry name" value="GH09876P-RELATED"/>
    <property type="match status" value="1"/>
</dbReference>
<dbReference type="eggNOG" id="ENOG502T9E7">
    <property type="taxonomic scope" value="Eukaryota"/>
</dbReference>
<evidence type="ECO:0000259" key="1">
    <source>
        <dbReference type="Pfam" id="PF05444"/>
    </source>
</evidence>
<keyword evidence="3" id="KW-1185">Reference proteome</keyword>
<dbReference type="PANTHER" id="PTHR21721:SF27">
    <property type="entry name" value="GH09876P"/>
    <property type="match status" value="1"/>
</dbReference>
<dbReference type="HOGENOM" id="CLU_038516_0_0_1"/>
<evidence type="ECO:0000313" key="2">
    <source>
        <dbReference type="EMBL" id="EDW75498.2"/>
    </source>
</evidence>
<protein>
    <recommendedName>
        <fullName evidence="1">DUF753 domain-containing protein</fullName>
    </recommendedName>
</protein>
<accession>B4MTQ9</accession>
<dbReference type="EMBL" id="CH963852">
    <property type="protein sequence ID" value="EDW75498.2"/>
    <property type="molecule type" value="Genomic_DNA"/>
</dbReference>
<organism evidence="2 3">
    <name type="scientific">Drosophila willistoni</name>
    <name type="common">Fruit fly</name>
    <dbReference type="NCBI Taxonomy" id="7260"/>
    <lineage>
        <taxon>Eukaryota</taxon>
        <taxon>Metazoa</taxon>
        <taxon>Ecdysozoa</taxon>
        <taxon>Arthropoda</taxon>
        <taxon>Hexapoda</taxon>
        <taxon>Insecta</taxon>
        <taxon>Pterygota</taxon>
        <taxon>Neoptera</taxon>
        <taxon>Endopterygota</taxon>
        <taxon>Diptera</taxon>
        <taxon>Brachycera</taxon>
        <taxon>Muscomorpha</taxon>
        <taxon>Ephydroidea</taxon>
        <taxon>Drosophilidae</taxon>
        <taxon>Drosophila</taxon>
        <taxon>Sophophora</taxon>
    </lineage>
</organism>
<dbReference type="Proteomes" id="UP000007798">
    <property type="component" value="Unassembled WGS sequence"/>
</dbReference>
<sequence>CYHCDSIALPECAQTLGEVGLLPYVECSSELTCSMSIVDSITYRGCGADTPTTGAAYSKSCATNLCNSGVYPPGRLKCHQCSPDESCVAAPLGKPRPCLYHQEEDECYTDILSTTEGYRGCKSDVNHTVTNTAVECDYNGCNNQLGAWSQICAQCDSTQTGRGCKIDLFQLNTGLCNISLYEECHQEIHLGQEEQEFCFSYRHLNRMVRGCSTQLPEDLEPIRDQLETCQSGDHCNARCITQQRCLSCNSVDNPLCRTNTTALSTSLCGSAEASSCFACEYTDWEIRRGCGAPPSGEANIRNCYECDEDGGCNELDFTRCYRCTTDQTGPGCANWEVPGGIYIEECAQPAASCLIVSYSNGSLERGCQRDDFNCESSNVSNCQRCDGSFCNKGAFPEQRLWCHQCTDCDQISRGQSASPCPWQENEPADQIEGCLEYYDVHQKKTIRGCRTTPELYYQCMLRSEDKCRLCHDQACNNSPGEDLRPYTVKALALLPGKTK</sequence>
<feature type="domain" description="DUF753" evidence="1">
    <location>
        <begin position="319"/>
        <end position="391"/>
    </location>
</feature>